<sequence length="74" mass="8667">MPKKNDVLPSGANRRRRNSVTHRLKKLLVWTTCTSTLTDEFDVDEYDSPFSQFDDIRTIQNFRNSTIPSFESKN</sequence>
<dbReference type="AlphaFoldDB" id="E4XWZ3"/>
<proteinExistence type="predicted"/>
<evidence type="ECO:0000313" key="2">
    <source>
        <dbReference type="Proteomes" id="UP000001307"/>
    </source>
</evidence>
<reference evidence="1" key="1">
    <citation type="journal article" date="2010" name="Science">
        <title>Plasticity of animal genome architecture unmasked by rapid evolution of a pelagic tunicate.</title>
        <authorList>
            <person name="Denoeud F."/>
            <person name="Henriet S."/>
            <person name="Mungpakdee S."/>
            <person name="Aury J.M."/>
            <person name="Da Silva C."/>
            <person name="Brinkmann H."/>
            <person name="Mikhaleva J."/>
            <person name="Olsen L.C."/>
            <person name="Jubin C."/>
            <person name="Canestro C."/>
            <person name="Bouquet J.M."/>
            <person name="Danks G."/>
            <person name="Poulain J."/>
            <person name="Campsteijn C."/>
            <person name="Adamski M."/>
            <person name="Cross I."/>
            <person name="Yadetie F."/>
            <person name="Muffato M."/>
            <person name="Louis A."/>
            <person name="Butcher S."/>
            <person name="Tsagkogeorga G."/>
            <person name="Konrad A."/>
            <person name="Singh S."/>
            <person name="Jensen M.F."/>
            <person name="Cong E.H."/>
            <person name="Eikeseth-Otteraa H."/>
            <person name="Noel B."/>
            <person name="Anthouard V."/>
            <person name="Porcel B.M."/>
            <person name="Kachouri-Lafond R."/>
            <person name="Nishino A."/>
            <person name="Ugolini M."/>
            <person name="Chourrout P."/>
            <person name="Nishida H."/>
            <person name="Aasland R."/>
            <person name="Huzurbazar S."/>
            <person name="Westhof E."/>
            <person name="Delsuc F."/>
            <person name="Lehrach H."/>
            <person name="Reinhardt R."/>
            <person name="Weissenbach J."/>
            <person name="Roy S.W."/>
            <person name="Artiguenave F."/>
            <person name="Postlethwait J.H."/>
            <person name="Manak J.R."/>
            <person name="Thompson E.M."/>
            <person name="Jaillon O."/>
            <person name="Du Pasquier L."/>
            <person name="Boudinot P."/>
            <person name="Liberles D.A."/>
            <person name="Volff J.N."/>
            <person name="Philippe H."/>
            <person name="Lenhard B."/>
            <person name="Roest Crollius H."/>
            <person name="Wincker P."/>
            <person name="Chourrout D."/>
        </authorList>
    </citation>
    <scope>NUCLEOTIDE SEQUENCE [LARGE SCALE GENOMIC DNA]</scope>
</reference>
<organism evidence="1">
    <name type="scientific">Oikopleura dioica</name>
    <name type="common">Tunicate</name>
    <dbReference type="NCBI Taxonomy" id="34765"/>
    <lineage>
        <taxon>Eukaryota</taxon>
        <taxon>Metazoa</taxon>
        <taxon>Chordata</taxon>
        <taxon>Tunicata</taxon>
        <taxon>Appendicularia</taxon>
        <taxon>Copelata</taxon>
        <taxon>Oikopleuridae</taxon>
        <taxon>Oikopleura</taxon>
    </lineage>
</organism>
<dbReference type="EMBL" id="FN653261">
    <property type="protein sequence ID" value="CBY14187.1"/>
    <property type="molecule type" value="Genomic_DNA"/>
</dbReference>
<protein>
    <submittedName>
        <fullName evidence="1">Uncharacterized protein</fullName>
    </submittedName>
</protein>
<accession>E4XWZ3</accession>
<dbReference type="InParanoid" id="E4XWZ3"/>
<evidence type="ECO:0000313" key="1">
    <source>
        <dbReference type="EMBL" id="CBY14187.1"/>
    </source>
</evidence>
<dbReference type="Proteomes" id="UP000001307">
    <property type="component" value="Unassembled WGS sequence"/>
</dbReference>
<gene>
    <name evidence="1" type="ORF">GSOID_T00007171001</name>
</gene>
<keyword evidence="2" id="KW-1185">Reference proteome</keyword>
<name>E4XWZ3_OIKDI</name>